<dbReference type="AlphaFoldDB" id="A0A174GVY0"/>
<dbReference type="RefSeq" id="WP_055657104.1">
    <property type="nucleotide sequence ID" value="NZ_CABIXC010000009.1"/>
</dbReference>
<dbReference type="Pfam" id="PF22564">
    <property type="entry name" value="HAAS"/>
    <property type="match status" value="1"/>
</dbReference>
<name>A0A174GVY0_9FIRM</name>
<protein>
    <submittedName>
        <fullName evidence="2">Predicted membrane protein</fullName>
    </submittedName>
</protein>
<keyword evidence="1" id="KW-0472">Membrane</keyword>
<proteinExistence type="predicted"/>
<accession>A0A174GVY0</accession>
<dbReference type="Proteomes" id="UP000095651">
    <property type="component" value="Unassembled WGS sequence"/>
</dbReference>
<organism evidence="2 3">
    <name type="scientific">Hungatella hathewayi</name>
    <dbReference type="NCBI Taxonomy" id="154046"/>
    <lineage>
        <taxon>Bacteria</taxon>
        <taxon>Bacillati</taxon>
        <taxon>Bacillota</taxon>
        <taxon>Clostridia</taxon>
        <taxon>Lachnospirales</taxon>
        <taxon>Lachnospiraceae</taxon>
        <taxon>Hungatella</taxon>
    </lineage>
</organism>
<feature type="transmembrane region" description="Helical" evidence="1">
    <location>
        <begin position="191"/>
        <end position="216"/>
    </location>
</feature>
<evidence type="ECO:0000313" key="2">
    <source>
        <dbReference type="EMBL" id="CUO65268.1"/>
    </source>
</evidence>
<keyword evidence="1" id="KW-0812">Transmembrane</keyword>
<feature type="transmembrane region" description="Helical" evidence="1">
    <location>
        <begin position="222"/>
        <end position="238"/>
    </location>
</feature>
<evidence type="ECO:0000313" key="3">
    <source>
        <dbReference type="Proteomes" id="UP000095651"/>
    </source>
</evidence>
<dbReference type="EMBL" id="CYZE01000009">
    <property type="protein sequence ID" value="CUO65268.1"/>
    <property type="molecule type" value="Genomic_DNA"/>
</dbReference>
<gene>
    <name evidence="2" type="ORF">ERS852407_03497</name>
</gene>
<reference evidence="2 3" key="1">
    <citation type="submission" date="2015-09" db="EMBL/GenBank/DDBJ databases">
        <authorList>
            <consortium name="Pathogen Informatics"/>
        </authorList>
    </citation>
    <scope>NUCLEOTIDE SEQUENCE [LARGE SCALE GENOMIC DNA]</scope>
    <source>
        <strain evidence="2 3">2789STDY5608850</strain>
    </source>
</reference>
<sequence>MNREEFMKELEYLLSDIPDEDKAEAIGYYRDYLEEAGDENEEAAIKEFGSPERIAAIIRSDLSGHLEDGGEFTEKGYQDERFRDPNYQVAKRYDLPDAVEGQKTEEHEEKRENQPRTNRTVKIILWIILIIVASPVLFGIGGGLVGMFGGLFGLLVAAVVLVGVLTGVLFICGIALLIVGIVSMVIHPLSGILVIGISVLTLGFAFACLALCGVFYGKFLPFLFRSIVNGISGLLYGRRSRS</sequence>
<evidence type="ECO:0000256" key="1">
    <source>
        <dbReference type="SAM" id="Phobius"/>
    </source>
</evidence>
<feature type="transmembrane region" description="Helical" evidence="1">
    <location>
        <begin position="123"/>
        <end position="145"/>
    </location>
</feature>
<keyword evidence="1" id="KW-1133">Transmembrane helix</keyword>
<feature type="transmembrane region" description="Helical" evidence="1">
    <location>
        <begin position="151"/>
        <end position="179"/>
    </location>
</feature>